<name>A0ABW6CTR5_9CAUL</name>
<dbReference type="RefSeq" id="WP_377371721.1">
    <property type="nucleotide sequence ID" value="NZ_JAOTJD010000060.1"/>
</dbReference>
<evidence type="ECO:0008006" key="3">
    <source>
        <dbReference type="Google" id="ProtNLM"/>
    </source>
</evidence>
<organism evidence="1 2">
    <name type="scientific">Phenylobacterium ferrooxidans</name>
    <dbReference type="NCBI Taxonomy" id="2982689"/>
    <lineage>
        <taxon>Bacteria</taxon>
        <taxon>Pseudomonadati</taxon>
        <taxon>Pseudomonadota</taxon>
        <taxon>Alphaproteobacteria</taxon>
        <taxon>Caulobacterales</taxon>
        <taxon>Caulobacteraceae</taxon>
        <taxon>Phenylobacterium</taxon>
    </lineage>
</organism>
<sequence>MTAFEVPDGLSEIEHELPLVMEMIARTARWVHPDTFKALPIWCPDTARSRPRYDAAWSKVLVSGKGVPKVEENIRAAMALVEALGVKTPPKPKNWTVCHIWGYDDENFAGRSNVVQDPRFYSCVGNMTWLPTPLKGFTDTVPQIKECLRVCAYHLYGWACEHEDVRVGAERVRAGVIPEGYPEAWPTAERRTLPPGTAPYSERVRAAIAKRKARFRQQLADPALEHFGHDAVREVLAFWNVDLTAPEH</sequence>
<gene>
    <name evidence="1" type="ORF">OCL97_21205</name>
</gene>
<dbReference type="EMBL" id="JAOTJD010000060">
    <property type="protein sequence ID" value="MFD3266468.1"/>
    <property type="molecule type" value="Genomic_DNA"/>
</dbReference>
<evidence type="ECO:0000313" key="2">
    <source>
        <dbReference type="Proteomes" id="UP001598130"/>
    </source>
</evidence>
<reference evidence="1 2" key="1">
    <citation type="submission" date="2022-09" db="EMBL/GenBank/DDBJ databases">
        <title>New species of Phenylobacterium.</title>
        <authorList>
            <person name="Mieszkin S."/>
        </authorList>
    </citation>
    <scope>NUCLEOTIDE SEQUENCE [LARGE SCALE GENOMIC DNA]</scope>
    <source>
        <strain evidence="1 2">HK31-G</strain>
    </source>
</reference>
<proteinExistence type="predicted"/>
<keyword evidence="2" id="KW-1185">Reference proteome</keyword>
<protein>
    <recommendedName>
        <fullName evidence="3">HNH endonuclease</fullName>
    </recommendedName>
</protein>
<accession>A0ABW6CTR5</accession>
<comment type="caution">
    <text evidence="1">The sequence shown here is derived from an EMBL/GenBank/DDBJ whole genome shotgun (WGS) entry which is preliminary data.</text>
</comment>
<dbReference type="Proteomes" id="UP001598130">
    <property type="component" value="Unassembled WGS sequence"/>
</dbReference>
<evidence type="ECO:0000313" key="1">
    <source>
        <dbReference type="EMBL" id="MFD3266468.1"/>
    </source>
</evidence>